<dbReference type="Pfam" id="PF00982">
    <property type="entry name" value="Glyco_transf_20"/>
    <property type="match status" value="1"/>
</dbReference>
<keyword evidence="2" id="KW-0808">Transferase</keyword>
<gene>
    <name evidence="2" type="primary">otsA</name>
    <name evidence="2" type="ORF">ACNJC6_03132</name>
</gene>
<evidence type="ECO:0000256" key="1">
    <source>
        <dbReference type="ARBA" id="ARBA00008799"/>
    </source>
</evidence>
<accession>A0A1R7QGQ7</accession>
<sequence length="478" mass="55380">MSKLIILSNRVSIPNGQKTTAGGLAVAIQDALDDIGGVWLGWNGERVHKQEEVHFNILRKDKVDYVTCPLTNSQYSDYYAGFANNSLWPAMHYRSDLIEFKTSEYEGYQKVNYLFAQKLAEIADPDDTIWVHDYHFLSVAKYCRELGMQNKIGFFLHIPFAPLFIWQKIPCAQQLIEDLCQYDVVGLQTDKDQKVCMQVCTSLLKAQKIQQTLLSYHQRLTIIKCYPIGVNPTAIQKAAQQFIDVQDFLTRPVELNAAKTIIGVDRIDYSKGLLERFLSYAEFLEKYPEYQQHIQHLQIACPCRLEVPAYQRLFERFKIKIEMINQEFAQEDWQPVECIYDAMKHHHLMQIYRQADVCWISSIRDGMNLVAKEYIAAQNPSNPGVLILSKYAGAAEHMSEALLVDPTDKTAMVDVLKTALEMPRQERISRYKQLMKGLKDFDINDWRNAFLNDLQNKTAMQNFRFLGMRNVNPIYQNL</sequence>
<dbReference type="PANTHER" id="PTHR10788">
    <property type="entry name" value="TREHALOSE-6-PHOSPHATE SYNTHASE"/>
    <property type="match status" value="1"/>
</dbReference>
<evidence type="ECO:0000313" key="2">
    <source>
        <dbReference type="EMBL" id="SJX23465.1"/>
    </source>
</evidence>
<dbReference type="Gene3D" id="3.40.50.2000">
    <property type="entry name" value="Glycogen Phosphorylase B"/>
    <property type="match status" value="2"/>
</dbReference>
<dbReference type="InterPro" id="IPR001830">
    <property type="entry name" value="Glyco_trans_20"/>
</dbReference>
<dbReference type="Proteomes" id="UP000196240">
    <property type="component" value="Unassembled WGS sequence"/>
</dbReference>
<organism evidence="2 3">
    <name type="scientific">Acinetobacter johnsonii</name>
    <dbReference type="NCBI Taxonomy" id="40214"/>
    <lineage>
        <taxon>Bacteria</taxon>
        <taxon>Pseudomonadati</taxon>
        <taxon>Pseudomonadota</taxon>
        <taxon>Gammaproteobacteria</taxon>
        <taxon>Moraxellales</taxon>
        <taxon>Moraxellaceae</taxon>
        <taxon>Acinetobacter</taxon>
    </lineage>
</organism>
<keyword evidence="2" id="KW-0328">Glycosyltransferase</keyword>
<reference evidence="2 3" key="1">
    <citation type="submission" date="2017-02" db="EMBL/GenBank/DDBJ databases">
        <authorList>
            <person name="Peterson S.W."/>
        </authorList>
    </citation>
    <scope>NUCLEOTIDE SEQUENCE [LARGE SCALE GENOMIC DNA]</scope>
    <source>
        <strain evidence="2">C6</strain>
    </source>
</reference>
<dbReference type="PANTHER" id="PTHR10788:SF106">
    <property type="entry name" value="BCDNA.GH08860"/>
    <property type="match status" value="1"/>
</dbReference>
<dbReference type="EC" id="2.4.1.15" evidence="2"/>
<proteinExistence type="inferred from homology"/>
<dbReference type="AlphaFoldDB" id="A0A1R7QGQ7"/>
<dbReference type="CDD" id="cd03788">
    <property type="entry name" value="GT20_TPS"/>
    <property type="match status" value="1"/>
</dbReference>
<evidence type="ECO:0000313" key="3">
    <source>
        <dbReference type="Proteomes" id="UP000196240"/>
    </source>
</evidence>
<name>A0A1R7QGQ7_ACIJO</name>
<dbReference type="EMBL" id="FUUY01000014">
    <property type="protein sequence ID" value="SJX23465.1"/>
    <property type="molecule type" value="Genomic_DNA"/>
</dbReference>
<dbReference type="RefSeq" id="WP_004984999.1">
    <property type="nucleotide sequence ID" value="NZ_FUUY01000014.1"/>
</dbReference>
<dbReference type="GO" id="GO:0005992">
    <property type="term" value="P:trehalose biosynthetic process"/>
    <property type="evidence" value="ECO:0007669"/>
    <property type="project" value="InterPro"/>
</dbReference>
<dbReference type="SUPFAM" id="SSF53756">
    <property type="entry name" value="UDP-Glycosyltransferase/glycogen phosphorylase"/>
    <property type="match status" value="1"/>
</dbReference>
<dbReference type="GeneID" id="56340544"/>
<comment type="similarity">
    <text evidence="1">Belongs to the glycosyltransferase 20 family.</text>
</comment>
<protein>
    <submittedName>
        <fullName evidence="2">Alpha,alpha-trehalose-phosphate synthase [UDP-forming]</fullName>
        <ecNumber evidence="2">2.4.1.15</ecNumber>
    </submittedName>
</protein>
<dbReference type="GO" id="GO:0003825">
    <property type="term" value="F:alpha,alpha-trehalose-phosphate synthase (UDP-forming) activity"/>
    <property type="evidence" value="ECO:0007669"/>
    <property type="project" value="UniProtKB-EC"/>
</dbReference>